<dbReference type="EMBL" id="SPHZ02000002">
    <property type="protein sequence ID" value="KAF0930046.1"/>
    <property type="molecule type" value="Genomic_DNA"/>
</dbReference>
<feature type="compositionally biased region" description="Polar residues" evidence="1">
    <location>
        <begin position="154"/>
        <end position="166"/>
    </location>
</feature>
<feature type="region of interest" description="Disordered" evidence="1">
    <location>
        <begin position="126"/>
        <end position="166"/>
    </location>
</feature>
<dbReference type="Proteomes" id="UP000479710">
    <property type="component" value="Unassembled WGS sequence"/>
</dbReference>
<feature type="region of interest" description="Disordered" evidence="1">
    <location>
        <begin position="1"/>
        <end position="30"/>
    </location>
</feature>
<organism evidence="2 3">
    <name type="scientific">Oryza meyeriana var. granulata</name>
    <dbReference type="NCBI Taxonomy" id="110450"/>
    <lineage>
        <taxon>Eukaryota</taxon>
        <taxon>Viridiplantae</taxon>
        <taxon>Streptophyta</taxon>
        <taxon>Embryophyta</taxon>
        <taxon>Tracheophyta</taxon>
        <taxon>Spermatophyta</taxon>
        <taxon>Magnoliopsida</taxon>
        <taxon>Liliopsida</taxon>
        <taxon>Poales</taxon>
        <taxon>Poaceae</taxon>
        <taxon>BOP clade</taxon>
        <taxon>Oryzoideae</taxon>
        <taxon>Oryzeae</taxon>
        <taxon>Oryzinae</taxon>
        <taxon>Oryza</taxon>
        <taxon>Oryza meyeriana</taxon>
    </lineage>
</organism>
<evidence type="ECO:0000313" key="3">
    <source>
        <dbReference type="Proteomes" id="UP000479710"/>
    </source>
</evidence>
<dbReference type="AlphaFoldDB" id="A0A6G1EZH9"/>
<comment type="caution">
    <text evidence="2">The sequence shown here is derived from an EMBL/GenBank/DDBJ whole genome shotgun (WGS) entry which is preliminary data.</text>
</comment>
<reference evidence="2 3" key="1">
    <citation type="submission" date="2019-11" db="EMBL/GenBank/DDBJ databases">
        <title>Whole genome sequence of Oryza granulata.</title>
        <authorList>
            <person name="Li W."/>
        </authorList>
    </citation>
    <scope>NUCLEOTIDE SEQUENCE [LARGE SCALE GENOMIC DNA]</scope>
    <source>
        <strain evidence="3">cv. Menghai</strain>
        <tissue evidence="2">Leaf</tissue>
    </source>
</reference>
<sequence>MGELHGEQGSLDATGAIAEQGSGGGEGEVERLRRELQGFARANFFLDGRGPSDYAELAELEQLRRDMRTSSAACLPSASRTYDEREEAIHLTWMNKMEAIPRPTMNAQDMSGSVLLGRAPRAWAAGAAAHYPPSAASDMPPSHPRSAEVPHGVVTSSRPQEAEASS</sequence>
<accession>A0A6G1EZH9</accession>
<feature type="compositionally biased region" description="Low complexity" evidence="1">
    <location>
        <begin position="126"/>
        <end position="136"/>
    </location>
</feature>
<evidence type="ECO:0000313" key="2">
    <source>
        <dbReference type="EMBL" id="KAF0930046.1"/>
    </source>
</evidence>
<name>A0A6G1EZH9_9ORYZ</name>
<keyword evidence="3" id="KW-1185">Reference proteome</keyword>
<proteinExistence type="predicted"/>
<protein>
    <submittedName>
        <fullName evidence="2">Uncharacterized protein</fullName>
    </submittedName>
</protein>
<gene>
    <name evidence="2" type="ORF">E2562_027214</name>
</gene>
<evidence type="ECO:0000256" key="1">
    <source>
        <dbReference type="SAM" id="MobiDB-lite"/>
    </source>
</evidence>